<evidence type="ECO:0000256" key="2">
    <source>
        <dbReference type="HAMAP-Rule" id="MF_01053"/>
    </source>
</evidence>
<protein>
    <recommendedName>
        <fullName evidence="2">UPF0231 protein CH64_3321</fullName>
    </recommendedName>
</protein>
<dbReference type="Proteomes" id="UP000042054">
    <property type="component" value="Unassembled WGS sequence"/>
</dbReference>
<evidence type="ECO:0000313" key="4">
    <source>
        <dbReference type="EMBL" id="CQI94926.1"/>
    </source>
</evidence>
<name>A0A0U1HWV3_YERRO</name>
<reference evidence="3 5" key="1">
    <citation type="journal article" date="2015" name="Genome Announc.">
        <title>Thirty-Two Complete Genome Assemblies of Nine Yersinia Species, Including Y. pestis, Y. pseudotuberculosis, and Y. enterocolitica.</title>
        <authorList>
            <person name="Johnson S.L."/>
            <person name="Daligault H.E."/>
            <person name="Davenport K.W."/>
            <person name="Jaissle J."/>
            <person name="Frey K.G."/>
            <person name="Ladner J.T."/>
            <person name="Broomall S.M."/>
            <person name="Bishop-Lilly K.A."/>
            <person name="Bruce D.C."/>
            <person name="Coyne S.R."/>
            <person name="Gibbons H.S."/>
            <person name="Lo C.C."/>
            <person name="Munk A.C."/>
            <person name="Rosenzweig C.N."/>
            <person name="Koroleva G.I."/>
            <person name="Palacios G.F."/>
            <person name="Redden C.L."/>
            <person name="Xu Y."/>
            <person name="Minogue T.D."/>
            <person name="Chain P.S."/>
        </authorList>
    </citation>
    <scope>NUCLEOTIDE SEQUENCE [LARGE SCALE GENOMIC DNA]</scope>
    <source>
        <strain evidence="3 5">YRA</strain>
    </source>
</reference>
<dbReference type="PIRSF" id="PIRSF006287">
    <property type="entry name" value="UCP006287"/>
    <property type="match status" value="1"/>
</dbReference>
<dbReference type="NCBIfam" id="NF003574">
    <property type="entry name" value="PRK05248.1-1"/>
    <property type="match status" value="1"/>
</dbReference>
<dbReference type="STRING" id="29485.CH64_3321"/>
<evidence type="ECO:0000313" key="5">
    <source>
        <dbReference type="Proteomes" id="UP000031914"/>
    </source>
</evidence>
<dbReference type="GeneID" id="45568590"/>
<evidence type="ECO:0000256" key="1">
    <source>
        <dbReference type="ARBA" id="ARBA00005367"/>
    </source>
</evidence>
<accession>A0A0U1HWV3</accession>
<dbReference type="EMBL" id="CP009787">
    <property type="protein sequence ID" value="AJJ09933.1"/>
    <property type="molecule type" value="Genomic_DNA"/>
</dbReference>
<evidence type="ECO:0000313" key="6">
    <source>
        <dbReference type="Proteomes" id="UP000042054"/>
    </source>
</evidence>
<dbReference type="HAMAP" id="MF_01053">
    <property type="entry name" value="UPF0231"/>
    <property type="match status" value="1"/>
</dbReference>
<proteinExistence type="inferred from homology"/>
<dbReference type="Proteomes" id="UP000031914">
    <property type="component" value="Chromosome"/>
</dbReference>
<dbReference type="OrthoDB" id="5739292at2"/>
<reference evidence="4" key="2">
    <citation type="submission" date="2015-03" db="EMBL/GenBank/DDBJ databases">
        <authorList>
            <person name="Murphy D."/>
        </authorList>
    </citation>
    <scope>NUCLEOTIDE SEQUENCE [LARGE SCALE GENOMIC DNA]</scope>
    <source>
        <strain evidence="4">68/02</strain>
    </source>
</reference>
<comment type="similarity">
    <text evidence="1 2">Belongs to the UPF0231 family.</text>
</comment>
<organism evidence="4 6">
    <name type="scientific">Yersinia rohdei</name>
    <dbReference type="NCBI Taxonomy" id="29485"/>
    <lineage>
        <taxon>Bacteria</taxon>
        <taxon>Pseudomonadati</taxon>
        <taxon>Pseudomonadota</taxon>
        <taxon>Gammaproteobacteria</taxon>
        <taxon>Enterobacterales</taxon>
        <taxon>Yersiniaceae</taxon>
        <taxon>Yersinia</taxon>
    </lineage>
</organism>
<dbReference type="NCBIfam" id="NF003576">
    <property type="entry name" value="PRK05248.1-3"/>
    <property type="match status" value="1"/>
</dbReference>
<dbReference type="EMBL" id="CTKE01000018">
    <property type="protein sequence ID" value="CQI94926.1"/>
    <property type="molecule type" value="Genomic_DNA"/>
</dbReference>
<gene>
    <name evidence="3" type="ORF">CH64_3321</name>
    <name evidence="4" type="ORF">ERS008555_03291</name>
</gene>
<dbReference type="RefSeq" id="WP_032816510.1">
    <property type="nucleotide sequence ID" value="NZ_CABIHO010000045.1"/>
</dbReference>
<sequence length="121" mass="14010">MDYEFLRDLTGQVLVRFSMGHEVIGHWLNEEIKGDLAKLDQIEAAATEVKGSERQWQLVGHEYTLWLDGEEVMVRANQLDLDGDEMEEGMNYYDEESLCLCGLEDFLLVLKGYRNFITSNK</sequence>
<evidence type="ECO:0000313" key="3">
    <source>
        <dbReference type="EMBL" id="AJJ09933.1"/>
    </source>
</evidence>
<dbReference type="KEGG" id="yro:CH64_3321"/>
<dbReference type="AlphaFoldDB" id="A0A0U1HWV3"/>
<dbReference type="InterPro" id="IPR008249">
    <property type="entry name" value="UPF0231"/>
</dbReference>
<dbReference type="Pfam" id="PF06062">
    <property type="entry name" value="UPF0231"/>
    <property type="match status" value="1"/>
</dbReference>
<keyword evidence="5" id="KW-1185">Reference proteome</keyword>
<reference evidence="6" key="3">
    <citation type="submission" date="2015-03" db="EMBL/GenBank/DDBJ databases">
        <authorList>
            <consortium name="Pathogen Informatics"/>
            <person name="Murphy D."/>
        </authorList>
    </citation>
    <scope>NUCLEOTIDE SEQUENCE [LARGE SCALE GENOMIC DNA]</scope>
    <source>
        <strain evidence="6">68/02</strain>
    </source>
</reference>